<dbReference type="GeneID" id="25727293"/>
<dbReference type="Proteomes" id="UP000054498">
    <property type="component" value="Unassembled WGS sequence"/>
</dbReference>
<sequence>PRGGGRVGGGLAGGGGAVDLAAERGKAAVGAPPGLHKAAPAGRAAAARGVAGAGRSGAGGVHQGRGITPFVLLRQLGR</sequence>
<name>A0A0D2MTN7_9CHLO</name>
<feature type="non-terminal residue" evidence="1">
    <location>
        <position position="1"/>
    </location>
</feature>
<accession>A0A0D2MTN7</accession>
<reference evidence="1 2" key="1">
    <citation type="journal article" date="2013" name="BMC Genomics">
        <title>Reconstruction of the lipid metabolism for the microalga Monoraphidium neglectum from its genome sequence reveals characteristics suitable for biofuel production.</title>
        <authorList>
            <person name="Bogen C."/>
            <person name="Al-Dilaimi A."/>
            <person name="Albersmeier A."/>
            <person name="Wichmann J."/>
            <person name="Grundmann M."/>
            <person name="Rupp O."/>
            <person name="Lauersen K.J."/>
            <person name="Blifernez-Klassen O."/>
            <person name="Kalinowski J."/>
            <person name="Goesmann A."/>
            <person name="Mussgnug J.H."/>
            <person name="Kruse O."/>
        </authorList>
    </citation>
    <scope>NUCLEOTIDE SEQUENCE [LARGE SCALE GENOMIC DNA]</scope>
    <source>
        <strain evidence="1 2">SAG 48.87</strain>
    </source>
</reference>
<keyword evidence="2" id="KW-1185">Reference proteome</keyword>
<evidence type="ECO:0000313" key="2">
    <source>
        <dbReference type="Proteomes" id="UP000054498"/>
    </source>
</evidence>
<protein>
    <submittedName>
        <fullName evidence="1">Uncharacterized protein</fullName>
    </submittedName>
</protein>
<evidence type="ECO:0000313" key="1">
    <source>
        <dbReference type="EMBL" id="KIY97800.1"/>
    </source>
</evidence>
<dbReference type="EMBL" id="KK102423">
    <property type="protein sequence ID" value="KIY97800.1"/>
    <property type="molecule type" value="Genomic_DNA"/>
</dbReference>
<organism evidence="1 2">
    <name type="scientific">Monoraphidium neglectum</name>
    <dbReference type="NCBI Taxonomy" id="145388"/>
    <lineage>
        <taxon>Eukaryota</taxon>
        <taxon>Viridiplantae</taxon>
        <taxon>Chlorophyta</taxon>
        <taxon>core chlorophytes</taxon>
        <taxon>Chlorophyceae</taxon>
        <taxon>CS clade</taxon>
        <taxon>Sphaeropleales</taxon>
        <taxon>Selenastraceae</taxon>
        <taxon>Monoraphidium</taxon>
    </lineage>
</organism>
<dbReference type="KEGG" id="mng:MNEG_10159"/>
<proteinExistence type="predicted"/>
<dbReference type="AlphaFoldDB" id="A0A0D2MTN7"/>
<gene>
    <name evidence="1" type="ORF">MNEG_10159</name>
</gene>
<dbReference type="RefSeq" id="XP_013896820.1">
    <property type="nucleotide sequence ID" value="XM_014041366.1"/>
</dbReference>